<feature type="domain" description="N-acetyltransferase" evidence="1">
    <location>
        <begin position="95"/>
        <end position="235"/>
    </location>
</feature>
<dbReference type="CDD" id="cd04301">
    <property type="entry name" value="NAT_SF"/>
    <property type="match status" value="1"/>
</dbReference>
<dbReference type="GO" id="GO:0016747">
    <property type="term" value="F:acyltransferase activity, transferring groups other than amino-acyl groups"/>
    <property type="evidence" value="ECO:0007669"/>
    <property type="project" value="InterPro"/>
</dbReference>
<reference evidence="2 3" key="1">
    <citation type="journal article" date="2018" name="PLoS Pathog.">
        <title>Evolution of structural diversity of trichothecenes, a family of toxins produced by plant pathogenic and entomopathogenic fungi.</title>
        <authorList>
            <person name="Proctor R.H."/>
            <person name="McCormick S.P."/>
            <person name="Kim H.S."/>
            <person name="Cardoza R.E."/>
            <person name="Stanley A.M."/>
            <person name="Lindo L."/>
            <person name="Kelly A."/>
            <person name="Brown D.W."/>
            <person name="Lee T."/>
            <person name="Vaughan M.M."/>
            <person name="Alexander N.J."/>
            <person name="Busman M."/>
            <person name="Gutierrez S."/>
        </authorList>
    </citation>
    <scope>NUCLEOTIDE SEQUENCE [LARGE SCALE GENOMIC DNA]</scope>
    <source>
        <strain evidence="2 3">NRRL 20695</strain>
    </source>
</reference>
<evidence type="ECO:0000259" key="1">
    <source>
        <dbReference type="PROSITE" id="PS51186"/>
    </source>
</evidence>
<evidence type="ECO:0000313" key="2">
    <source>
        <dbReference type="EMBL" id="RGP73715.1"/>
    </source>
</evidence>
<dbReference type="EMBL" id="PXOG01000137">
    <property type="protein sequence ID" value="RGP73715.1"/>
    <property type="molecule type" value="Genomic_DNA"/>
</dbReference>
<name>A0A395SNS9_9HYPO</name>
<dbReference type="InterPro" id="IPR000182">
    <property type="entry name" value="GNAT_dom"/>
</dbReference>
<dbReference type="SUPFAM" id="SSF55729">
    <property type="entry name" value="Acyl-CoA N-acyltransferases (Nat)"/>
    <property type="match status" value="1"/>
</dbReference>
<dbReference type="Proteomes" id="UP000266234">
    <property type="component" value="Unassembled WGS sequence"/>
</dbReference>
<dbReference type="PROSITE" id="PS51186">
    <property type="entry name" value="GNAT"/>
    <property type="match status" value="1"/>
</dbReference>
<sequence>MSQITLRDARYSELPEIAHVMSKAFWNDNLFGDLIHPRREEYPDDPDLYWLRRARVDFWDYRWRWIVAVTKDDSGKEVIAGIAQWERLGDGGKKLECSYLDPRNLLKPLSSLAMGIHARIWPNRAADPDNEDVIERSYPYFEHIWSGKRAESWYLAAVAVHPDFHGKGVGKKLVQWGIEQAQAEGVCASLIAAHGTDEFYKKCGFDEQFGRAGEAEGNPLAGIEGSNMYWYWPRT</sequence>
<evidence type="ECO:0000313" key="3">
    <source>
        <dbReference type="Proteomes" id="UP000266234"/>
    </source>
</evidence>
<accession>A0A395SNS9</accession>
<dbReference type="PANTHER" id="PTHR42791">
    <property type="entry name" value="GNAT FAMILY ACETYLTRANSFERASE"/>
    <property type="match status" value="1"/>
</dbReference>
<dbReference type="STRING" id="694270.A0A395SNS9"/>
<protein>
    <recommendedName>
        <fullName evidence="1">N-acetyltransferase domain-containing protein</fullName>
    </recommendedName>
</protein>
<comment type="caution">
    <text evidence="2">The sequence shown here is derived from an EMBL/GenBank/DDBJ whole genome shotgun (WGS) entry which is preliminary data.</text>
</comment>
<dbReference type="Gene3D" id="3.40.630.30">
    <property type="match status" value="1"/>
</dbReference>
<dbReference type="Pfam" id="PF13508">
    <property type="entry name" value="Acetyltransf_7"/>
    <property type="match status" value="1"/>
</dbReference>
<proteinExistence type="predicted"/>
<dbReference type="InterPro" id="IPR016181">
    <property type="entry name" value="Acyl_CoA_acyltransferase"/>
</dbReference>
<dbReference type="OrthoDB" id="2115692at2759"/>
<keyword evidence="3" id="KW-1185">Reference proteome</keyword>
<gene>
    <name evidence="2" type="ORF">FLONG3_6263</name>
</gene>
<dbReference type="AlphaFoldDB" id="A0A395SNS9"/>
<dbReference type="PANTHER" id="PTHR42791:SF16">
    <property type="entry name" value="N-ACETYLTRANSFERASE DOMAIN-CONTAINING PROTEIN"/>
    <property type="match status" value="1"/>
</dbReference>
<dbReference type="InterPro" id="IPR052523">
    <property type="entry name" value="Trichothecene_AcTrans"/>
</dbReference>
<organism evidence="2 3">
    <name type="scientific">Fusarium longipes</name>
    <dbReference type="NCBI Taxonomy" id="694270"/>
    <lineage>
        <taxon>Eukaryota</taxon>
        <taxon>Fungi</taxon>
        <taxon>Dikarya</taxon>
        <taxon>Ascomycota</taxon>
        <taxon>Pezizomycotina</taxon>
        <taxon>Sordariomycetes</taxon>
        <taxon>Hypocreomycetidae</taxon>
        <taxon>Hypocreales</taxon>
        <taxon>Nectriaceae</taxon>
        <taxon>Fusarium</taxon>
    </lineage>
</organism>